<sequence>MPSFTKHVRQRLKTDSPPRGSRAKETVSSQPAFVHEVSQGKGKAASPQADSHTGKRLVQSGAAPSLPPSRGGVHPCFQRALVRPPNRSTSHTSRPTAPGACARPRRPPARDGGAEEALPQRAAASAQAPRARRRRPSTRADKGWRLESTRRPDRRGEHTALPEGTDAGGRNPPRPDSERRPVPTRAPSSHDAGQWTAGTGPGEGPVRTAALPTAGEPGGGGPGRRAPSPRGAPRPGLSGRARGRPAGSSRPAPRRRPGPPAPHLPPAPALAGVSRTARRPRPHSPSPRDRREARTARPGPSPPPPAPALPPGRFHNGSASTVGRQTAPRPRRPARRRRLRPRAQPSGSPPGGAGSTCRLEEPPRPAPGAAAAAWSPSLSDRRRASGGQRKAGSARPIGAGCCPRRVQSAPPAARPRPSHPVPVPPEAGARGAAVGAARASGKRAPAATRPRPRSSSGWRPRRAAAGRPCPAFPCLAFPRCRRAGGTPACRVLEGRESEGPEGAGGPGGDPRVSHNHPGGLDGAAQTRGHQPNLRGHEGPIPLRESRHCAHATPPPLASPRPLPGPAPPTATPRHASAPGPASRVPGNRCCQPPADPISQNPRSPGDSKLRPSVGIGGSQPNQGSLKSQEWLCDD</sequence>
<feature type="compositionally biased region" description="Polar residues" evidence="1">
    <location>
        <begin position="618"/>
        <end position="627"/>
    </location>
</feature>
<feature type="compositionally biased region" description="Pro residues" evidence="1">
    <location>
        <begin position="412"/>
        <end position="425"/>
    </location>
</feature>
<feature type="compositionally biased region" description="Low complexity" evidence="1">
    <location>
        <begin position="224"/>
        <end position="251"/>
    </location>
</feature>
<keyword evidence="2" id="KW-1185">Reference proteome</keyword>
<name>A0ABM4LW29_EQUPR</name>
<feature type="compositionally biased region" description="Pro residues" evidence="1">
    <location>
        <begin position="299"/>
        <end position="310"/>
    </location>
</feature>
<dbReference type="RefSeq" id="XP_070444649.1">
    <property type="nucleotide sequence ID" value="XM_070588548.1"/>
</dbReference>
<gene>
    <name evidence="3" type="primary">LOC139078112</name>
</gene>
<protein>
    <submittedName>
        <fullName evidence="3">Basic proline-rich protein-like</fullName>
    </submittedName>
</protein>
<feature type="compositionally biased region" description="Basic and acidic residues" evidence="1">
    <location>
        <begin position="286"/>
        <end position="295"/>
    </location>
</feature>
<evidence type="ECO:0000313" key="3">
    <source>
        <dbReference type="RefSeq" id="XP_070444649.1"/>
    </source>
</evidence>
<feature type="compositionally biased region" description="Low complexity" evidence="1">
    <location>
        <begin position="120"/>
        <end position="129"/>
    </location>
</feature>
<evidence type="ECO:0000313" key="2">
    <source>
        <dbReference type="Proteomes" id="UP001652662"/>
    </source>
</evidence>
<feature type="compositionally biased region" description="Basic residues" evidence="1">
    <location>
        <begin position="1"/>
        <end position="11"/>
    </location>
</feature>
<reference evidence="3" key="1">
    <citation type="submission" date="2025-08" db="UniProtKB">
        <authorList>
            <consortium name="RefSeq"/>
        </authorList>
    </citation>
    <scope>IDENTIFICATION</scope>
    <source>
        <tissue evidence="3">Blood</tissue>
    </source>
</reference>
<accession>A0ABM4LW29</accession>
<feature type="compositionally biased region" description="Basic and acidic residues" evidence="1">
    <location>
        <begin position="138"/>
        <end position="160"/>
    </location>
</feature>
<proteinExistence type="predicted"/>
<feature type="region of interest" description="Disordered" evidence="1">
    <location>
        <begin position="1"/>
        <end position="634"/>
    </location>
</feature>
<feature type="compositionally biased region" description="Pro residues" evidence="1">
    <location>
        <begin position="258"/>
        <end position="268"/>
    </location>
</feature>
<feature type="compositionally biased region" description="Basic residues" evidence="1">
    <location>
        <begin position="329"/>
        <end position="341"/>
    </location>
</feature>
<feature type="compositionally biased region" description="Pro residues" evidence="1">
    <location>
        <begin position="552"/>
        <end position="570"/>
    </location>
</feature>
<dbReference type="GeneID" id="139078112"/>
<organism evidence="2 3">
    <name type="scientific">Equus przewalskii</name>
    <name type="common">Przewalski's horse</name>
    <name type="synonym">Equus caballus przewalskii</name>
    <dbReference type="NCBI Taxonomy" id="9798"/>
    <lineage>
        <taxon>Eukaryota</taxon>
        <taxon>Metazoa</taxon>
        <taxon>Chordata</taxon>
        <taxon>Craniata</taxon>
        <taxon>Vertebrata</taxon>
        <taxon>Euteleostomi</taxon>
        <taxon>Mammalia</taxon>
        <taxon>Eutheria</taxon>
        <taxon>Laurasiatheria</taxon>
        <taxon>Perissodactyla</taxon>
        <taxon>Equidae</taxon>
        <taxon>Equus</taxon>
    </lineage>
</organism>
<dbReference type="Proteomes" id="UP001652662">
    <property type="component" value="Chromosome 21"/>
</dbReference>
<feature type="compositionally biased region" description="Low complexity" evidence="1">
    <location>
        <begin position="426"/>
        <end position="458"/>
    </location>
</feature>
<evidence type="ECO:0000256" key="1">
    <source>
        <dbReference type="SAM" id="MobiDB-lite"/>
    </source>
</evidence>